<keyword evidence="1" id="KW-0378">Hydrolase</keyword>
<evidence type="ECO:0000259" key="3">
    <source>
        <dbReference type="PROSITE" id="PS50878"/>
    </source>
</evidence>
<name>A0A6L2MWW9_TANCI</name>
<gene>
    <name evidence="4" type="ORF">Tci_050341</name>
</gene>
<feature type="region of interest" description="Disordered" evidence="2">
    <location>
        <begin position="624"/>
        <end position="658"/>
    </location>
</feature>
<keyword evidence="1" id="KW-0064">Aspartyl protease</keyword>
<feature type="non-terminal residue" evidence="4">
    <location>
        <position position="918"/>
    </location>
</feature>
<dbReference type="Pfam" id="PF25597">
    <property type="entry name" value="SH3_retrovirus"/>
    <property type="match status" value="1"/>
</dbReference>
<dbReference type="InterPro" id="IPR000477">
    <property type="entry name" value="RT_dom"/>
</dbReference>
<keyword evidence="1" id="KW-0645">Protease</keyword>
<dbReference type="InterPro" id="IPR013103">
    <property type="entry name" value="RVT_2"/>
</dbReference>
<dbReference type="EMBL" id="BKCJ010007658">
    <property type="protein sequence ID" value="GEU78363.1"/>
    <property type="molecule type" value="Genomic_DNA"/>
</dbReference>
<evidence type="ECO:0000256" key="2">
    <source>
        <dbReference type="SAM" id="MobiDB-lite"/>
    </source>
</evidence>
<dbReference type="Pfam" id="PF07727">
    <property type="entry name" value="RVT_2"/>
    <property type="match status" value="1"/>
</dbReference>
<protein>
    <recommendedName>
        <fullName evidence="3">Reverse transcriptase domain-containing protein</fullName>
    </recommendedName>
</protein>
<sequence>MGKQAIFFKLDFAKAYDSVRWDYLIDVLEAFGFGSVWCNWIWGILYSSKASILVNGSPTKEFSCYRGLKQGDPLALYLFILVMKSLHLSFSRVVEEDLFKGIQLPRSISIYHLFYVDDAMFISEWSDNNLKGGRLTLLKSVLGASPIYAMSNFTVPHGVLKDLESICNRFFNGIMGAALGSLRDAVSDFVGSISETVFGDVFEAEETEERDIEMGLLGNSKETRANLPIDIDEMVLSNKYGLVEDFSGSIEVFEATPILIEIHTPLAVIAPGMFKLSVSQSVSPISVTKMSCASNGVENTLSNFRRPEPGGVMWIKNGSSNTVKADLSSVNHSNMNKNVKRYSRKNLMACNNFDTHTAFVCNNARNALCNARMNAFVDVNDLFVLDDIVQICLWIIDSGCSKNMTGNRALLTNFVEKYLGMVRFGNNDFAVIDGYGDVVIGSMTIKKAEAIATTCYTQNRSIIHKCVDKTPYELMNKRIRNNKFFRVFGCRCYLLNDYEDVEKIKEKGDIGVFIGHSKEFAAFRIYNKQTRKIHESVNVNFDEILEMAYKQFSLEPCLSNLNKTKKISNPSVLQVSKMSKKYMEDLFQKFYDEYFDSSKIMKSSTTNVQSFNFDVPSHEEEIFHESSESFQEESSSLNDDQQGLEEVEVPSSNTKLVSNNMVPNVDEANISHNVFNECLEDAYFDASTSFHDLFNVHTFYQPYPHEKKWSIDHPFYKIIGDSKSSVRTRGQLANSCLFSCLLSSIEPANMAEALRDTNWVSAMQEELNQFARLKVWRLVPRPEGKTIIKTKWVIKNKKDESSLVIQNKARLVVVGYSQQEGIDFDETFAPVARIEVVHLFLAYASHKDFTVFQMDVKTAFLNGILKEEVYVGQPPGFVSTQYLSHVYALDKALYGLKQAPQAYYNILSESLIERGFQK</sequence>
<dbReference type="InterPro" id="IPR054722">
    <property type="entry name" value="PolX-like_BBD"/>
</dbReference>
<proteinExistence type="predicted"/>
<accession>A0A6L2MWW9</accession>
<dbReference type="Pfam" id="PF00078">
    <property type="entry name" value="RVT_1"/>
    <property type="match status" value="1"/>
</dbReference>
<reference evidence="4" key="1">
    <citation type="journal article" date="2019" name="Sci. Rep.">
        <title>Draft genome of Tanacetum cinerariifolium, the natural source of mosquito coil.</title>
        <authorList>
            <person name="Yamashiro T."/>
            <person name="Shiraishi A."/>
            <person name="Satake H."/>
            <person name="Nakayama K."/>
        </authorList>
    </citation>
    <scope>NUCLEOTIDE SEQUENCE</scope>
</reference>
<dbReference type="PANTHER" id="PTHR33116">
    <property type="entry name" value="REVERSE TRANSCRIPTASE ZINC-BINDING DOMAIN-CONTAINING PROTEIN-RELATED-RELATED"/>
    <property type="match status" value="1"/>
</dbReference>
<dbReference type="PANTHER" id="PTHR33116:SF78">
    <property type="entry name" value="OS12G0587133 PROTEIN"/>
    <property type="match status" value="1"/>
</dbReference>
<dbReference type="InterPro" id="IPR057670">
    <property type="entry name" value="SH3_retrovirus"/>
</dbReference>
<organism evidence="4">
    <name type="scientific">Tanacetum cinerariifolium</name>
    <name type="common">Dalmatian daisy</name>
    <name type="synonym">Chrysanthemum cinerariifolium</name>
    <dbReference type="NCBI Taxonomy" id="118510"/>
    <lineage>
        <taxon>Eukaryota</taxon>
        <taxon>Viridiplantae</taxon>
        <taxon>Streptophyta</taxon>
        <taxon>Embryophyta</taxon>
        <taxon>Tracheophyta</taxon>
        <taxon>Spermatophyta</taxon>
        <taxon>Magnoliopsida</taxon>
        <taxon>eudicotyledons</taxon>
        <taxon>Gunneridae</taxon>
        <taxon>Pentapetalae</taxon>
        <taxon>asterids</taxon>
        <taxon>campanulids</taxon>
        <taxon>Asterales</taxon>
        <taxon>Asteraceae</taxon>
        <taxon>Asteroideae</taxon>
        <taxon>Anthemideae</taxon>
        <taxon>Anthemidinae</taxon>
        <taxon>Tanacetum</taxon>
    </lineage>
</organism>
<comment type="caution">
    <text evidence="4">The sequence shown here is derived from an EMBL/GenBank/DDBJ whole genome shotgun (WGS) entry which is preliminary data.</text>
</comment>
<dbReference type="SUPFAM" id="SSF56672">
    <property type="entry name" value="DNA/RNA polymerases"/>
    <property type="match status" value="1"/>
</dbReference>
<dbReference type="GO" id="GO:0004190">
    <property type="term" value="F:aspartic-type endopeptidase activity"/>
    <property type="evidence" value="ECO:0007669"/>
    <property type="project" value="UniProtKB-KW"/>
</dbReference>
<feature type="domain" description="Reverse transcriptase" evidence="3">
    <location>
        <begin position="1"/>
        <end position="179"/>
    </location>
</feature>
<dbReference type="AlphaFoldDB" id="A0A6L2MWW9"/>
<evidence type="ECO:0000256" key="1">
    <source>
        <dbReference type="ARBA" id="ARBA00022750"/>
    </source>
</evidence>
<dbReference type="PROSITE" id="PS50878">
    <property type="entry name" value="RT_POL"/>
    <property type="match status" value="1"/>
</dbReference>
<dbReference type="InterPro" id="IPR043502">
    <property type="entry name" value="DNA/RNA_pol_sf"/>
</dbReference>
<dbReference type="Pfam" id="PF22936">
    <property type="entry name" value="Pol_BBD"/>
    <property type="match status" value="1"/>
</dbReference>
<evidence type="ECO:0000313" key="4">
    <source>
        <dbReference type="EMBL" id="GEU78363.1"/>
    </source>
</evidence>